<reference evidence="1" key="1">
    <citation type="submission" date="2023-03" db="EMBL/GenBank/DDBJ databases">
        <title>Andean soil-derived lignocellulolytic bacterial consortium as a source of novel taxa and putative plastic-active enzymes.</title>
        <authorList>
            <person name="Diaz-Garcia L."/>
            <person name="Chuvochina M."/>
            <person name="Feuerriegel G."/>
            <person name="Bunk B."/>
            <person name="Sproer C."/>
            <person name="Streit W.R."/>
            <person name="Rodriguez L.M."/>
            <person name="Overmann J."/>
            <person name="Jimenez D.J."/>
        </authorList>
    </citation>
    <scope>NUCLEOTIDE SEQUENCE</scope>
    <source>
        <strain evidence="1">MAG 3858</strain>
    </source>
</reference>
<sequence>MNIEQFLSEERSRVMNLFSSSHKTGFLSKHDLSDWFVSQIQQQNFKCYYCETSIFDIKKLIGAKLLTTRKIRYGERGPILEIDKKLNGLGYLKTNCVLACYYCNNDKSYTLNADQYKTYFGPARNVFFKVLLNELEPKTLQ</sequence>
<dbReference type="AlphaFoldDB" id="A0AAJ5WAN0"/>
<evidence type="ECO:0000313" key="2">
    <source>
        <dbReference type="Proteomes" id="UP001214530"/>
    </source>
</evidence>
<evidence type="ECO:0008006" key="3">
    <source>
        <dbReference type="Google" id="ProtNLM"/>
    </source>
</evidence>
<dbReference type="Gene3D" id="3.30.40.220">
    <property type="match status" value="1"/>
</dbReference>
<dbReference type="Proteomes" id="UP001214530">
    <property type="component" value="Chromosome"/>
</dbReference>
<name>A0AAJ5WAN0_9SPHI</name>
<dbReference type="EMBL" id="CP119313">
    <property type="protein sequence ID" value="WEK20458.1"/>
    <property type="molecule type" value="Genomic_DNA"/>
</dbReference>
<organism evidence="1 2">
    <name type="scientific">Candidatus Pedobacter colombiensis</name>
    <dbReference type="NCBI Taxonomy" id="3121371"/>
    <lineage>
        <taxon>Bacteria</taxon>
        <taxon>Pseudomonadati</taxon>
        <taxon>Bacteroidota</taxon>
        <taxon>Sphingobacteriia</taxon>
        <taxon>Sphingobacteriales</taxon>
        <taxon>Sphingobacteriaceae</taxon>
        <taxon>Pedobacter</taxon>
    </lineage>
</organism>
<evidence type="ECO:0000313" key="1">
    <source>
        <dbReference type="EMBL" id="WEK20458.1"/>
    </source>
</evidence>
<protein>
    <recommendedName>
        <fullName evidence="3">HNH endonuclease</fullName>
    </recommendedName>
</protein>
<accession>A0AAJ5WAN0</accession>
<proteinExistence type="predicted"/>
<gene>
    <name evidence="1" type="ORF">P0Y49_04815</name>
</gene>